<accession>A0A7R9JDJ0</accession>
<dbReference type="PANTHER" id="PTHR13743:SF86">
    <property type="entry name" value="LYSOSOMAL-TRAFFICKING REGULATOR"/>
    <property type="match status" value="1"/>
</dbReference>
<gene>
    <name evidence="5" type="ORF">TCMB3V08_LOCUS9490</name>
</gene>
<dbReference type="SMART" id="SM00320">
    <property type="entry name" value="WD40"/>
    <property type="match status" value="3"/>
</dbReference>
<dbReference type="SUPFAM" id="SSF81837">
    <property type="entry name" value="BEACH domain"/>
    <property type="match status" value="1"/>
</dbReference>
<dbReference type="InterPro" id="IPR050865">
    <property type="entry name" value="BEACH_Domain"/>
</dbReference>
<dbReference type="AlphaFoldDB" id="A0A7R9JDJ0"/>
<dbReference type="InterPro" id="IPR036322">
    <property type="entry name" value="WD40_repeat_dom_sf"/>
</dbReference>
<evidence type="ECO:0000256" key="2">
    <source>
        <dbReference type="ARBA" id="ARBA00022737"/>
    </source>
</evidence>
<feature type="repeat" description="WD" evidence="3">
    <location>
        <begin position="396"/>
        <end position="430"/>
    </location>
</feature>
<reference evidence="5" key="1">
    <citation type="submission" date="2020-11" db="EMBL/GenBank/DDBJ databases">
        <authorList>
            <person name="Tran Van P."/>
        </authorList>
    </citation>
    <scope>NUCLEOTIDE SEQUENCE</scope>
</reference>
<sequence length="624" mass="68997">MAVQDKSKEQHYINNYNYLKQALADGINIMTLNQEPYHYGSHYSNSGTVLHFLVRLPPFTRMFLTYQDENFDLPDRTFHSLQTTWRLTSRDSTTDVKELVPEFFYLPEFLVNSEDFNFGICQSGEHVHNVQLPPWCDNNPRLFVLVHRQALESDYVRENFPHWIDLVFGYKQTGKAAVEAINVFHPATYYGFDMESITDPLDRTAWETMVRTYGQTPRQLFRAAHPMVVQSLSSRTSTLTVPEVIEGVKGLTWGSYVGSPAEPYPSVVWKQHHKTPVSSLVPLLTNDVFGLAPNTSILLSYSKERGVSIMNTTSVLGAALVTWGHSDGVVRVKLKKEQPPWPIIKATGLDPICLCASAPDCNQLWVAHWSGKILVYQFQFNPTRGQLEFRSEPTALLGHAGPVLGLYVCHSFSVAVSASTDGAAIIWDINRCGDINLLRARILAECTDNGFPLVPPHGCGLTYVRSLPDTTGSPVRLVAVSETLGDIATVLSNPGRETGSILRLHTINTIPVGEVTSKETITALCFSSAPEGVSVNVMAAGLDTGAIRLYSTWNLAVVREIASSILHQPIISVTYSHDSQHLYAATVDGLVVIWEGTGAKGVSKTPKFLNLTSRIEQAHSVAAK</sequence>
<dbReference type="EMBL" id="OE184859">
    <property type="protein sequence ID" value="CAD7576930.1"/>
    <property type="molecule type" value="Genomic_DNA"/>
</dbReference>
<dbReference type="InterPro" id="IPR019775">
    <property type="entry name" value="WD40_repeat_CS"/>
</dbReference>
<name>A0A7R9JDJ0_TIMCA</name>
<organism evidence="5">
    <name type="scientific">Timema californicum</name>
    <name type="common">California timema</name>
    <name type="synonym">Walking stick</name>
    <dbReference type="NCBI Taxonomy" id="61474"/>
    <lineage>
        <taxon>Eukaryota</taxon>
        <taxon>Metazoa</taxon>
        <taxon>Ecdysozoa</taxon>
        <taxon>Arthropoda</taxon>
        <taxon>Hexapoda</taxon>
        <taxon>Insecta</taxon>
        <taxon>Pterygota</taxon>
        <taxon>Neoptera</taxon>
        <taxon>Polyneoptera</taxon>
        <taxon>Phasmatodea</taxon>
        <taxon>Timematodea</taxon>
        <taxon>Timematoidea</taxon>
        <taxon>Timematidae</taxon>
        <taxon>Timema</taxon>
    </lineage>
</organism>
<dbReference type="PROSITE" id="PS50197">
    <property type="entry name" value="BEACH"/>
    <property type="match status" value="1"/>
</dbReference>
<feature type="domain" description="BEACH" evidence="4">
    <location>
        <begin position="1"/>
        <end position="228"/>
    </location>
</feature>
<dbReference type="SMART" id="SM01026">
    <property type="entry name" value="Beach"/>
    <property type="match status" value="1"/>
</dbReference>
<evidence type="ECO:0000259" key="4">
    <source>
        <dbReference type="PROSITE" id="PS50197"/>
    </source>
</evidence>
<keyword evidence="1 3" id="KW-0853">WD repeat</keyword>
<dbReference type="InterPro" id="IPR015943">
    <property type="entry name" value="WD40/YVTN_repeat-like_dom_sf"/>
</dbReference>
<proteinExistence type="predicted"/>
<protein>
    <submittedName>
        <fullName evidence="5">(California timema) hypothetical protein</fullName>
    </submittedName>
</protein>
<dbReference type="InterPro" id="IPR000409">
    <property type="entry name" value="BEACH_dom"/>
</dbReference>
<dbReference type="PANTHER" id="PTHR13743">
    <property type="entry name" value="BEIGE/BEACH-RELATED"/>
    <property type="match status" value="1"/>
</dbReference>
<dbReference type="Gene3D" id="1.10.1540.10">
    <property type="entry name" value="BEACH domain"/>
    <property type="match status" value="1"/>
</dbReference>
<dbReference type="SUPFAM" id="SSF50978">
    <property type="entry name" value="WD40 repeat-like"/>
    <property type="match status" value="1"/>
</dbReference>
<dbReference type="PROSITE" id="PS50082">
    <property type="entry name" value="WD_REPEATS_2"/>
    <property type="match status" value="1"/>
</dbReference>
<dbReference type="InterPro" id="IPR001680">
    <property type="entry name" value="WD40_rpt"/>
</dbReference>
<evidence type="ECO:0000256" key="1">
    <source>
        <dbReference type="ARBA" id="ARBA00022574"/>
    </source>
</evidence>
<dbReference type="PROSITE" id="PS00678">
    <property type="entry name" value="WD_REPEATS_1"/>
    <property type="match status" value="1"/>
</dbReference>
<dbReference type="Pfam" id="PF02138">
    <property type="entry name" value="Beach"/>
    <property type="match status" value="1"/>
</dbReference>
<dbReference type="CDD" id="cd06071">
    <property type="entry name" value="Beach"/>
    <property type="match status" value="1"/>
</dbReference>
<keyword evidence="2" id="KW-0677">Repeat</keyword>
<evidence type="ECO:0000313" key="5">
    <source>
        <dbReference type="EMBL" id="CAD7576930.1"/>
    </source>
</evidence>
<dbReference type="Gene3D" id="2.130.10.10">
    <property type="entry name" value="YVTN repeat-like/Quinoprotein amine dehydrogenase"/>
    <property type="match status" value="2"/>
</dbReference>
<dbReference type="InterPro" id="IPR036372">
    <property type="entry name" value="BEACH_dom_sf"/>
</dbReference>
<evidence type="ECO:0000256" key="3">
    <source>
        <dbReference type="PROSITE-ProRule" id="PRU00221"/>
    </source>
</evidence>